<feature type="region of interest" description="Disordered" evidence="1">
    <location>
        <begin position="33"/>
        <end position="64"/>
    </location>
</feature>
<evidence type="ECO:0000256" key="1">
    <source>
        <dbReference type="SAM" id="MobiDB-lite"/>
    </source>
</evidence>
<accession>A0AAN6E4D0</accession>
<evidence type="ECO:0000313" key="2">
    <source>
        <dbReference type="EMBL" id="KAI1616698.1"/>
    </source>
</evidence>
<evidence type="ECO:0000313" key="3">
    <source>
        <dbReference type="Proteomes" id="UP001203852"/>
    </source>
</evidence>
<name>A0AAN6E4D0_9EURO</name>
<gene>
    <name evidence="2" type="ORF">EDD36DRAFT_415584</name>
</gene>
<dbReference type="EMBL" id="MU404351">
    <property type="protein sequence ID" value="KAI1616698.1"/>
    <property type="molecule type" value="Genomic_DNA"/>
</dbReference>
<dbReference type="Proteomes" id="UP001203852">
    <property type="component" value="Unassembled WGS sequence"/>
</dbReference>
<feature type="compositionally biased region" description="Basic and acidic residues" evidence="1">
    <location>
        <begin position="165"/>
        <end position="181"/>
    </location>
</feature>
<keyword evidence="3" id="KW-1185">Reference proteome</keyword>
<feature type="region of interest" description="Disordered" evidence="1">
    <location>
        <begin position="139"/>
        <end position="189"/>
    </location>
</feature>
<comment type="caution">
    <text evidence="2">The sequence shown here is derived from an EMBL/GenBank/DDBJ whole genome shotgun (WGS) entry which is preliminary data.</text>
</comment>
<dbReference type="AlphaFoldDB" id="A0AAN6E4D0"/>
<feature type="region of interest" description="Disordered" evidence="1">
    <location>
        <begin position="77"/>
        <end position="109"/>
    </location>
</feature>
<proteinExistence type="predicted"/>
<feature type="compositionally biased region" description="Basic and acidic residues" evidence="1">
    <location>
        <begin position="84"/>
        <end position="96"/>
    </location>
</feature>
<organism evidence="2 3">
    <name type="scientific">Exophiala viscosa</name>
    <dbReference type="NCBI Taxonomy" id="2486360"/>
    <lineage>
        <taxon>Eukaryota</taxon>
        <taxon>Fungi</taxon>
        <taxon>Dikarya</taxon>
        <taxon>Ascomycota</taxon>
        <taxon>Pezizomycotina</taxon>
        <taxon>Eurotiomycetes</taxon>
        <taxon>Chaetothyriomycetidae</taxon>
        <taxon>Chaetothyriales</taxon>
        <taxon>Herpotrichiellaceae</taxon>
        <taxon>Exophiala</taxon>
    </lineage>
</organism>
<sequence length="295" mass="34203">MRINPHFGKLPKLRFRRESPNSPWKFVTRVFESSQGHARSPQAEDHHLATESQTFKQEDQAEEETCKIPLELRSFVQEDPGELETPKILEKVKRESPAVPDQVDRASPTTPLDLQLSIQEDPVKRKALRVSDMIERDPATVSEEVHRASFQVPKRIKRAPSTNPKKIERRPTPVPDQVERPRKQRSLGPQIDSCVIPKHLRDTVKRDYWDKNFGRDSVKQGYLDEDVTDEKLTGHYLLSARQDPKLEVVRYSRVSRNGRIEKPELRKKPLYHRGEFPEELDSPTLSWAIATAENK</sequence>
<protein>
    <submittedName>
        <fullName evidence="2">Uncharacterized protein</fullName>
    </submittedName>
</protein>
<reference evidence="2" key="1">
    <citation type="journal article" date="2022" name="bioRxiv">
        <title>Deciphering the potential niche of two novel black yeast fungi from a biological soil crust based on their genomes, phenotypes, and melanin regulation.</title>
        <authorList>
            <consortium name="DOE Joint Genome Institute"/>
            <person name="Carr E.C."/>
            <person name="Barton Q."/>
            <person name="Grambo S."/>
            <person name="Sullivan M."/>
            <person name="Renfro C.M."/>
            <person name="Kuo A."/>
            <person name="Pangilinan J."/>
            <person name="Lipzen A."/>
            <person name="Keymanesh K."/>
            <person name="Savage E."/>
            <person name="Barry K."/>
            <person name="Grigoriev I.V."/>
            <person name="Riekhof W.R."/>
            <person name="Harris S.S."/>
        </authorList>
    </citation>
    <scope>NUCLEOTIDE SEQUENCE</scope>
    <source>
        <strain evidence="2">JF 03-4F</strain>
    </source>
</reference>